<dbReference type="InterPro" id="IPR024654">
    <property type="entry name" value="Calcineurin-like_PHP_lpxH"/>
</dbReference>
<keyword evidence="5" id="KW-1185">Reference proteome</keyword>
<keyword evidence="2" id="KW-0479">Metal-binding</keyword>
<dbReference type="EMBL" id="AP025292">
    <property type="protein sequence ID" value="BDC98169.1"/>
    <property type="molecule type" value="Genomic_DNA"/>
</dbReference>
<evidence type="ECO:0000259" key="3">
    <source>
        <dbReference type="Pfam" id="PF12850"/>
    </source>
</evidence>
<evidence type="ECO:0000313" key="5">
    <source>
        <dbReference type="Proteomes" id="UP001354989"/>
    </source>
</evidence>
<proteinExistence type="inferred from homology"/>
<dbReference type="RefSeq" id="WP_338397526.1">
    <property type="nucleotide sequence ID" value="NZ_AP025292.1"/>
</dbReference>
<comment type="similarity">
    <text evidence="1 2">Belongs to the metallophosphoesterase superfamily. YfcE family.</text>
</comment>
<dbReference type="SUPFAM" id="SSF56300">
    <property type="entry name" value="Metallo-dependent phosphatases"/>
    <property type="match status" value="1"/>
</dbReference>
<evidence type="ECO:0000256" key="1">
    <source>
        <dbReference type="ARBA" id="ARBA00008950"/>
    </source>
</evidence>
<dbReference type="NCBIfam" id="TIGR00040">
    <property type="entry name" value="yfcE"/>
    <property type="match status" value="1"/>
</dbReference>
<name>A0ABM7VB64_9BACT</name>
<evidence type="ECO:0000313" key="4">
    <source>
        <dbReference type="EMBL" id="BDC98169.1"/>
    </source>
</evidence>
<dbReference type="Proteomes" id="UP001354989">
    <property type="component" value="Chromosome"/>
</dbReference>
<gene>
    <name evidence="4" type="ORF">PEPS_04500</name>
</gene>
<accession>A0ABM7VB64</accession>
<organism evidence="4 5">
    <name type="scientific">Persicobacter psychrovividus</name>
    <dbReference type="NCBI Taxonomy" id="387638"/>
    <lineage>
        <taxon>Bacteria</taxon>
        <taxon>Pseudomonadati</taxon>
        <taxon>Bacteroidota</taxon>
        <taxon>Cytophagia</taxon>
        <taxon>Cytophagales</taxon>
        <taxon>Persicobacteraceae</taxon>
        <taxon>Persicobacter</taxon>
    </lineage>
</organism>
<reference evidence="4 5" key="1">
    <citation type="submission" date="2021-12" db="EMBL/GenBank/DDBJ databases">
        <title>Genome sequencing of bacteria with rrn-lacking chromosome and rrn-plasmid.</title>
        <authorList>
            <person name="Anda M."/>
            <person name="Iwasaki W."/>
        </authorList>
    </citation>
    <scope>NUCLEOTIDE SEQUENCE [LARGE SCALE GENOMIC DNA]</scope>
    <source>
        <strain evidence="4 5">NBRC 101262</strain>
    </source>
</reference>
<evidence type="ECO:0000256" key="2">
    <source>
        <dbReference type="RuleBase" id="RU362039"/>
    </source>
</evidence>
<protein>
    <recommendedName>
        <fullName evidence="2">Phosphoesterase</fullName>
        <ecNumber evidence="2">3.1.4.-</ecNumber>
    </recommendedName>
</protein>
<comment type="cofactor">
    <cofactor evidence="2">
        <name>a divalent metal cation</name>
        <dbReference type="ChEBI" id="CHEBI:60240"/>
    </cofactor>
</comment>
<feature type="domain" description="Calcineurin-like phosphoesterase" evidence="3">
    <location>
        <begin position="3"/>
        <end position="152"/>
    </location>
</feature>
<dbReference type="InterPro" id="IPR000979">
    <property type="entry name" value="Phosphodiesterase_MJ0936/Vps29"/>
</dbReference>
<dbReference type="EC" id="3.1.4.-" evidence="2"/>
<sequence length="170" mass="19261">MIKIGLLSDTHGHLDTRVQHHFKNCNEIWHAGDIGTMEVLKTLESFKKTRAVYGNIDGGLLRQDLEEDLFFEVEGVKVWMTHIGGYPGRFPARIKKILQEKGAPDLFICGHSHILKVMVDQQHDKMLCMNPGAAGKHGFHKVRTLLRFDLNNGRAENLEVIELGPRAKID</sequence>
<dbReference type="InterPro" id="IPR029052">
    <property type="entry name" value="Metallo-depent_PP-like"/>
</dbReference>
<dbReference type="Gene3D" id="3.60.21.10">
    <property type="match status" value="1"/>
</dbReference>
<dbReference type="Pfam" id="PF12850">
    <property type="entry name" value="Metallophos_2"/>
    <property type="match status" value="1"/>
</dbReference>